<dbReference type="PROSITE" id="PS50887">
    <property type="entry name" value="GGDEF"/>
    <property type="match status" value="1"/>
</dbReference>
<dbReference type="AlphaFoldDB" id="A0A1M6AT81"/>
<proteinExistence type="predicted"/>
<sequence length="592" mass="66740">MIQHRYVLDDRLSMSEMIDKIKNSPEYVNGKKGLLQLIEPSNDSDLIQKDLDTLCENLPGLSVFGMTNHGALSRENHSVEVVVCCVIFFDKAYFSIDVFDCSAGLSTYDAGEKYVKLLKDKKDLKGILMMSSAFDLCPETFIDRVAGYDKDIVMFGALAGTHKMGDDRSKIYVGQKIYNRGILAVAFCGEDLNLDYYYNLGFKSLGKELVVTKSDDKGIVYEINNKPAFSVYQEHLGIGMNEYFFENTSSFPFFLKDNGIPLARVALEYRDDGALCFATQIPQGSSVSLSYSTTDMLLSESGQNAVKLSEFYPQAILVYACMSRRMLMGDAMADLEFDFYEHVLSSSTWASGYGEILHADGMRGFLNASCVVVGMREGPVPEEKDRPVYHFDSKYMCSDVKNSEDGFLPLSTRLVNFLESTTLDLREANEQLFKVASLDELTQIYNRRALNYFMNKFLENRSRYQNIAVMMVDVDHFKRVNDTYGHDAGDMVLRDGVGQVKYLFNQADVIGRWGGEEFVGIKPNLSFEEAKEFCEAMREGVAQMEFGEVGHITISIGLTMVKDKDSVDSVFKRIDEALYEAKETGRNKVVVR</sequence>
<dbReference type="EMBL" id="FQXK01000028">
    <property type="protein sequence ID" value="SHI39423.1"/>
    <property type="molecule type" value="Genomic_DNA"/>
</dbReference>
<dbReference type="GO" id="GO:0052621">
    <property type="term" value="F:diguanylate cyclase activity"/>
    <property type="evidence" value="ECO:0007669"/>
    <property type="project" value="TreeGrafter"/>
</dbReference>
<evidence type="ECO:0000313" key="2">
    <source>
        <dbReference type="EMBL" id="SHI39423.1"/>
    </source>
</evidence>
<dbReference type="NCBIfam" id="TIGR00254">
    <property type="entry name" value="GGDEF"/>
    <property type="match status" value="1"/>
</dbReference>
<evidence type="ECO:0000259" key="1">
    <source>
        <dbReference type="PROSITE" id="PS50887"/>
    </source>
</evidence>
<dbReference type="GeneID" id="89510993"/>
<feature type="domain" description="GGDEF" evidence="1">
    <location>
        <begin position="465"/>
        <end position="592"/>
    </location>
</feature>
<dbReference type="RefSeq" id="WP_073388976.1">
    <property type="nucleotide sequence ID" value="NZ_FQXK01000028.1"/>
</dbReference>
<dbReference type="SUPFAM" id="SSF55073">
    <property type="entry name" value="Nucleotide cyclase"/>
    <property type="match status" value="1"/>
</dbReference>
<protein>
    <submittedName>
        <fullName evidence="2">Diguanylate cyclase (GGDEF) domain-containing protein</fullName>
    </submittedName>
</protein>
<dbReference type="InterPro" id="IPR043128">
    <property type="entry name" value="Rev_trsase/Diguanyl_cyclase"/>
</dbReference>
<dbReference type="PANTHER" id="PTHR45138">
    <property type="entry name" value="REGULATORY COMPONENTS OF SENSORY TRANSDUCTION SYSTEM"/>
    <property type="match status" value="1"/>
</dbReference>
<name>A0A1M6AT81_BUTFI</name>
<dbReference type="OrthoDB" id="9807794at2"/>
<dbReference type="Pfam" id="PF08495">
    <property type="entry name" value="FIST"/>
    <property type="match status" value="1"/>
</dbReference>
<dbReference type="InterPro" id="IPR029787">
    <property type="entry name" value="Nucleotide_cyclase"/>
</dbReference>
<reference evidence="3" key="1">
    <citation type="submission" date="2016-11" db="EMBL/GenBank/DDBJ databases">
        <authorList>
            <person name="Varghese N."/>
            <person name="Submissions S."/>
        </authorList>
    </citation>
    <scope>NUCLEOTIDE SEQUENCE [LARGE SCALE GENOMIC DNA]</scope>
    <source>
        <strain evidence="3">DSM 3071</strain>
    </source>
</reference>
<dbReference type="InterPro" id="IPR019494">
    <property type="entry name" value="FIST_C"/>
</dbReference>
<dbReference type="SMART" id="SM00897">
    <property type="entry name" value="FIST"/>
    <property type="match status" value="1"/>
</dbReference>
<dbReference type="SMART" id="SM01204">
    <property type="entry name" value="FIST_C"/>
    <property type="match status" value="1"/>
</dbReference>
<dbReference type="Pfam" id="PF10442">
    <property type="entry name" value="FIST_C"/>
    <property type="match status" value="1"/>
</dbReference>
<dbReference type="InterPro" id="IPR000160">
    <property type="entry name" value="GGDEF_dom"/>
</dbReference>
<dbReference type="Pfam" id="PF00990">
    <property type="entry name" value="GGDEF"/>
    <property type="match status" value="1"/>
</dbReference>
<dbReference type="Proteomes" id="UP000184278">
    <property type="component" value="Unassembled WGS sequence"/>
</dbReference>
<dbReference type="SMART" id="SM00267">
    <property type="entry name" value="GGDEF"/>
    <property type="match status" value="1"/>
</dbReference>
<dbReference type="InterPro" id="IPR013702">
    <property type="entry name" value="FIST_domain_N"/>
</dbReference>
<dbReference type="STRING" id="1121131.SAMN02745229_03020"/>
<accession>A0A1M6AT81</accession>
<gene>
    <name evidence="2" type="ORF">SAMN02745229_03020</name>
</gene>
<dbReference type="InterPro" id="IPR050469">
    <property type="entry name" value="Diguanylate_Cyclase"/>
</dbReference>
<dbReference type="CDD" id="cd01949">
    <property type="entry name" value="GGDEF"/>
    <property type="match status" value="1"/>
</dbReference>
<dbReference type="PANTHER" id="PTHR45138:SF9">
    <property type="entry name" value="DIGUANYLATE CYCLASE DGCM-RELATED"/>
    <property type="match status" value="1"/>
</dbReference>
<dbReference type="Gene3D" id="3.30.70.270">
    <property type="match status" value="1"/>
</dbReference>
<dbReference type="FunFam" id="3.30.70.270:FF:000001">
    <property type="entry name" value="Diguanylate cyclase domain protein"/>
    <property type="match status" value="1"/>
</dbReference>
<keyword evidence="3" id="KW-1185">Reference proteome</keyword>
<organism evidence="2 3">
    <name type="scientific">Butyrivibrio fibrisolvens DSM 3071</name>
    <dbReference type="NCBI Taxonomy" id="1121131"/>
    <lineage>
        <taxon>Bacteria</taxon>
        <taxon>Bacillati</taxon>
        <taxon>Bacillota</taxon>
        <taxon>Clostridia</taxon>
        <taxon>Lachnospirales</taxon>
        <taxon>Lachnospiraceae</taxon>
        <taxon>Butyrivibrio</taxon>
    </lineage>
</organism>
<evidence type="ECO:0000313" key="3">
    <source>
        <dbReference type="Proteomes" id="UP000184278"/>
    </source>
</evidence>